<dbReference type="Proteomes" id="UP000503264">
    <property type="component" value="Chromosome"/>
</dbReference>
<dbReference type="AlphaFoldDB" id="A0A6G5QFW0"/>
<protein>
    <submittedName>
        <fullName evidence="2">Putative membrane protein</fullName>
    </submittedName>
</protein>
<keyword evidence="3" id="KW-1185">Reference proteome</keyword>
<accession>A0A6G5QFW0</accession>
<evidence type="ECO:0000313" key="3">
    <source>
        <dbReference type="Proteomes" id="UP000503264"/>
    </source>
</evidence>
<keyword evidence="1" id="KW-0812">Transmembrane</keyword>
<feature type="transmembrane region" description="Helical" evidence="1">
    <location>
        <begin position="28"/>
        <end position="50"/>
    </location>
</feature>
<proteinExistence type="predicted"/>
<keyword evidence="1" id="KW-1133">Transmembrane helix</keyword>
<keyword evidence="1" id="KW-0472">Membrane</keyword>
<dbReference type="EMBL" id="CP012542">
    <property type="protein sequence ID" value="QCD44504.1"/>
    <property type="molecule type" value="Genomic_DNA"/>
</dbReference>
<evidence type="ECO:0000313" key="2">
    <source>
        <dbReference type="EMBL" id="QCD44504.1"/>
    </source>
</evidence>
<evidence type="ECO:0000256" key="1">
    <source>
        <dbReference type="SAM" id="Phobius"/>
    </source>
</evidence>
<dbReference type="RefSeq" id="WP_169753219.1">
    <property type="nucleotide sequence ID" value="NZ_CP012542.1"/>
</dbReference>
<name>A0A6G5QFW0_9BACT</name>
<organism evidence="2 3">
    <name type="scientific">Campylobacter mucosalis CCUG 21559</name>
    <dbReference type="NCBI Taxonomy" id="1032067"/>
    <lineage>
        <taxon>Bacteria</taxon>
        <taxon>Pseudomonadati</taxon>
        <taxon>Campylobacterota</taxon>
        <taxon>Epsilonproteobacteria</taxon>
        <taxon>Campylobacterales</taxon>
        <taxon>Campylobacteraceae</taxon>
        <taxon>Campylobacter</taxon>
    </lineage>
</organism>
<sequence>MEFLGFLFFGICILIVLLKPENERFAYGAFLLGTIICFGMFFIASWASLLPYGAY</sequence>
<gene>
    <name evidence="2" type="ORF">CMUC_0707</name>
</gene>
<reference evidence="2 3" key="1">
    <citation type="submission" date="2016-07" db="EMBL/GenBank/DDBJ databases">
        <title>Comparative genomics of the Campylobacter concisus group.</title>
        <authorList>
            <person name="Miller W.G."/>
            <person name="Yee E."/>
            <person name="Chapman M.H."/>
            <person name="Huynh S."/>
            <person name="Bono J.L."/>
            <person name="On S.L.W."/>
            <person name="StLeger J."/>
            <person name="Foster G."/>
            <person name="Parker C.T."/>
        </authorList>
    </citation>
    <scope>NUCLEOTIDE SEQUENCE [LARGE SCALE GENOMIC DNA]</scope>
    <source>
        <strain evidence="2 3">CCUG 21559</strain>
    </source>
</reference>